<protein>
    <recommendedName>
        <fullName evidence="6">DYW domain-containing protein</fullName>
    </recommendedName>
</protein>
<dbReference type="Proteomes" id="UP000230069">
    <property type="component" value="Unassembled WGS sequence"/>
</dbReference>
<dbReference type="OrthoDB" id="185373at2759"/>
<dbReference type="PANTHER" id="PTHR47926:SF436">
    <property type="entry name" value="PENTATRICOPEPTIDE REPEAT-CONTAINING PROTEIN ELI1, CHLOROPLASTIC-LIKE ISOFORM X2"/>
    <property type="match status" value="1"/>
</dbReference>
<dbReference type="EMBL" id="KZ305027">
    <property type="protein sequence ID" value="PIA52036.1"/>
    <property type="molecule type" value="Genomic_DNA"/>
</dbReference>
<dbReference type="PROSITE" id="PS51375">
    <property type="entry name" value="PPR"/>
    <property type="match status" value="5"/>
</dbReference>
<dbReference type="Pfam" id="PF20431">
    <property type="entry name" value="E_motif"/>
    <property type="match status" value="1"/>
</dbReference>
<accession>A0A2G5E8E8</accession>
<organism evidence="4 5">
    <name type="scientific">Aquilegia coerulea</name>
    <name type="common">Rocky mountain columbine</name>
    <dbReference type="NCBI Taxonomy" id="218851"/>
    <lineage>
        <taxon>Eukaryota</taxon>
        <taxon>Viridiplantae</taxon>
        <taxon>Streptophyta</taxon>
        <taxon>Embryophyta</taxon>
        <taxon>Tracheophyta</taxon>
        <taxon>Spermatophyta</taxon>
        <taxon>Magnoliopsida</taxon>
        <taxon>Ranunculales</taxon>
        <taxon>Ranunculaceae</taxon>
        <taxon>Thalictroideae</taxon>
        <taxon>Aquilegia</taxon>
    </lineage>
</organism>
<evidence type="ECO:0000313" key="4">
    <source>
        <dbReference type="EMBL" id="PIA52036.1"/>
    </source>
</evidence>
<dbReference type="InterPro" id="IPR046848">
    <property type="entry name" value="E_motif"/>
</dbReference>
<dbReference type="AlphaFoldDB" id="A0A2G5E8E8"/>
<evidence type="ECO:0000313" key="5">
    <source>
        <dbReference type="Proteomes" id="UP000230069"/>
    </source>
</evidence>
<sequence>MVVFSSCKLSCTALLPKFQTSSLFRRNFNFSNPFNLCISITNFCTGNSIYSRNVTIGQLTRAGNVDAARHVFDKMPVRDVVTWNSMLTGYWQSGFIDESKRLFMLMPEKNVVSWNSMIAGCVENERIDEACVYFCKMPERNTSSWNAIISGLVRNGRIKEATSLFEEMPQRNVISYTAMMDGYAQNGEIERARDLFDQIPHKNAVSWTVMIRGYVDNGNFAEAKALFEMMPNKNIVAITAMITGYCKEGEMENARCLFEDTRNKDLISWNAMIAGYEQNGNAEEALNMTYKMLEMGMKPDHATLISILCACSSLASLKQGRQFHVYVVKENFESHGSVCNALTTMYNKCGSIPDAEAVFRQLDIPGLVSWNTIIAGYAHHGYYDKAIGSFDKMRSNGLKPDGITFLNILSSCGHAGKVKESMNWFRSMANDYGITPRAEHYACIIDILSRAGQLVKAYKIIIQMPFEADARVWGALLSACRVYSNVKLGELAATRLIELEPHNCGTYIMMSNIYAAVGMWKEVVRVRGLMKDQGVKKQPGHSWIEFENRVHIFLGGDVSHPDIDKIHLELGWIGLQMTMVDDYETKAIITIFPRWRHFVDFAELFYQKCDQEVIQKGIKKNYA</sequence>
<dbReference type="FunFam" id="1.25.40.10:FF:000333">
    <property type="entry name" value="Pentatricopeptide repeat-containing protein"/>
    <property type="match status" value="1"/>
</dbReference>
<dbReference type="InterPro" id="IPR011990">
    <property type="entry name" value="TPR-like_helical_dom_sf"/>
</dbReference>
<reference evidence="4 5" key="1">
    <citation type="submission" date="2017-09" db="EMBL/GenBank/DDBJ databases">
        <title>WGS assembly of Aquilegia coerulea Goldsmith.</title>
        <authorList>
            <person name="Hodges S."/>
            <person name="Kramer E."/>
            <person name="Nordborg M."/>
            <person name="Tomkins J."/>
            <person name="Borevitz J."/>
            <person name="Derieg N."/>
            <person name="Yan J."/>
            <person name="Mihaltcheva S."/>
            <person name="Hayes R.D."/>
            <person name="Rokhsar D."/>
        </authorList>
    </citation>
    <scope>NUCLEOTIDE SEQUENCE [LARGE SCALE GENOMIC DNA]</scope>
    <source>
        <strain evidence="5">cv. Goldsmith</strain>
    </source>
</reference>
<keyword evidence="5" id="KW-1185">Reference proteome</keyword>
<dbReference type="GO" id="GO:0009451">
    <property type="term" value="P:RNA modification"/>
    <property type="evidence" value="ECO:0007669"/>
    <property type="project" value="InterPro"/>
</dbReference>
<dbReference type="FunFam" id="1.25.40.10:FF:000842">
    <property type="entry name" value="Pentatricopeptide repeat-containing protein mitochondrial"/>
    <property type="match status" value="1"/>
</dbReference>
<dbReference type="GO" id="GO:0048731">
    <property type="term" value="P:system development"/>
    <property type="evidence" value="ECO:0007669"/>
    <property type="project" value="UniProtKB-ARBA"/>
</dbReference>
<dbReference type="STRING" id="218851.A0A2G5E8E8"/>
<feature type="repeat" description="PPR" evidence="3">
    <location>
        <begin position="366"/>
        <end position="400"/>
    </location>
</feature>
<dbReference type="Pfam" id="PF13041">
    <property type="entry name" value="PPR_2"/>
    <property type="match status" value="2"/>
</dbReference>
<dbReference type="NCBIfam" id="TIGR00756">
    <property type="entry name" value="PPR"/>
    <property type="match status" value="7"/>
</dbReference>
<feature type="non-terminal residue" evidence="4">
    <location>
        <position position="623"/>
    </location>
</feature>
<dbReference type="Pfam" id="PF01535">
    <property type="entry name" value="PPR"/>
    <property type="match status" value="7"/>
</dbReference>
<proteinExistence type="inferred from homology"/>
<dbReference type="GO" id="GO:0003723">
    <property type="term" value="F:RNA binding"/>
    <property type="evidence" value="ECO:0007669"/>
    <property type="project" value="InterPro"/>
</dbReference>
<dbReference type="Gene3D" id="1.25.40.10">
    <property type="entry name" value="Tetratricopeptide repeat domain"/>
    <property type="match status" value="4"/>
</dbReference>
<evidence type="ECO:0000256" key="1">
    <source>
        <dbReference type="ARBA" id="ARBA00006643"/>
    </source>
</evidence>
<feature type="repeat" description="PPR" evidence="3">
    <location>
        <begin position="265"/>
        <end position="299"/>
    </location>
</feature>
<dbReference type="PANTHER" id="PTHR47926">
    <property type="entry name" value="PENTATRICOPEPTIDE REPEAT-CONTAINING PROTEIN"/>
    <property type="match status" value="1"/>
</dbReference>
<dbReference type="InParanoid" id="A0A2G5E8E8"/>
<feature type="repeat" description="PPR" evidence="3">
    <location>
        <begin position="203"/>
        <end position="237"/>
    </location>
</feature>
<evidence type="ECO:0000256" key="2">
    <source>
        <dbReference type="ARBA" id="ARBA00022737"/>
    </source>
</evidence>
<feature type="repeat" description="PPR" evidence="3">
    <location>
        <begin position="141"/>
        <end position="175"/>
    </location>
</feature>
<dbReference type="InterPro" id="IPR046960">
    <property type="entry name" value="PPR_At4g14850-like_plant"/>
</dbReference>
<dbReference type="FunFam" id="1.25.40.10:FF:000125">
    <property type="entry name" value="Pentatricopeptide repeat-containing protein"/>
    <property type="match status" value="1"/>
</dbReference>
<comment type="similarity">
    <text evidence="1">Belongs to the PPR family. PCMP-H subfamily.</text>
</comment>
<dbReference type="InterPro" id="IPR002885">
    <property type="entry name" value="PPR_rpt"/>
</dbReference>
<gene>
    <name evidence="4" type="ORF">AQUCO_01000132v1</name>
</gene>
<keyword evidence="2" id="KW-0677">Repeat</keyword>
<name>A0A2G5E8E8_AQUCA</name>
<evidence type="ECO:0008006" key="6">
    <source>
        <dbReference type="Google" id="ProtNLM"/>
    </source>
</evidence>
<evidence type="ECO:0000256" key="3">
    <source>
        <dbReference type="PROSITE-ProRule" id="PRU00708"/>
    </source>
</evidence>
<feature type="repeat" description="PPR" evidence="3">
    <location>
        <begin position="79"/>
        <end position="113"/>
    </location>
</feature>
<dbReference type="SUPFAM" id="SSF48452">
    <property type="entry name" value="TPR-like"/>
    <property type="match status" value="1"/>
</dbReference>